<sequence length="160" mass="17744">MRRRRWPAAPPPATEGIVVHGPVELVTSRDLSLRLSEVVAHPTGMLLRVELTARGRSADLARHETRPLDDPDDPSARWSYLAVNVQVDDMEGVADPRHPHSTSKSDAEDASEYHSAPHYWISDYPESGTITLTAGWKEIGLLPRTRTITLGPNPSMRPAR</sequence>
<feature type="region of interest" description="Disordered" evidence="1">
    <location>
        <begin position="90"/>
        <end position="111"/>
    </location>
</feature>
<dbReference type="EMBL" id="CP008947">
    <property type="protein sequence ID" value="AII08711.1"/>
    <property type="molecule type" value="Genomic_DNA"/>
</dbReference>
<dbReference type="eggNOG" id="ENOG5033IMI">
    <property type="taxonomic scope" value="Bacteria"/>
</dbReference>
<feature type="compositionally biased region" description="Basic and acidic residues" evidence="1">
    <location>
        <begin position="94"/>
        <end position="107"/>
    </location>
</feature>
<proteinExistence type="predicted"/>
<organism evidence="2 3">
    <name type="scientific">Rhodococcus opacus</name>
    <name type="common">Nocardia opaca</name>
    <dbReference type="NCBI Taxonomy" id="37919"/>
    <lineage>
        <taxon>Bacteria</taxon>
        <taxon>Bacillati</taxon>
        <taxon>Actinomycetota</taxon>
        <taxon>Actinomycetes</taxon>
        <taxon>Mycobacteriales</taxon>
        <taxon>Nocardiaceae</taxon>
        <taxon>Rhodococcus</taxon>
    </lineage>
</organism>
<protein>
    <submittedName>
        <fullName evidence="2">Uncharacterized protein</fullName>
    </submittedName>
</protein>
<gene>
    <name evidence="2" type="ORF">EP51_30455</name>
</gene>
<evidence type="ECO:0000313" key="3">
    <source>
        <dbReference type="Proteomes" id="UP000028488"/>
    </source>
</evidence>
<dbReference type="RefSeq" id="WP_037225883.1">
    <property type="nucleotide sequence ID" value="NZ_CP008947.1"/>
</dbReference>
<evidence type="ECO:0000313" key="2">
    <source>
        <dbReference type="EMBL" id="AII08711.1"/>
    </source>
</evidence>
<dbReference type="Proteomes" id="UP000028488">
    <property type="component" value="Chromosome"/>
</dbReference>
<reference evidence="2 3" key="1">
    <citation type="submission" date="2014-07" db="EMBL/GenBank/DDBJ databases">
        <title>Genome Sequence of Rhodococcus opacus Strain R7, a Biodegrader of Mono- and Polycyclic Aromatic Hydrocarbons.</title>
        <authorList>
            <person name="Di Gennaro P."/>
            <person name="Zampolli J."/>
            <person name="Presti I."/>
            <person name="Cappelletti M."/>
            <person name="D'Ursi P."/>
            <person name="Orro A."/>
            <person name="Mezzelani A."/>
            <person name="Milanesi L."/>
        </authorList>
    </citation>
    <scope>NUCLEOTIDE SEQUENCE [LARGE SCALE GENOMIC DNA]</scope>
    <source>
        <strain evidence="2 3">R7</strain>
    </source>
</reference>
<dbReference type="AlphaFoldDB" id="A0A076ES26"/>
<name>A0A076ES26_RHOOP</name>
<evidence type="ECO:0000256" key="1">
    <source>
        <dbReference type="SAM" id="MobiDB-lite"/>
    </source>
</evidence>
<accession>A0A076ES26</accession>